<dbReference type="InterPro" id="IPR020046">
    <property type="entry name" value="5-3_exonucl_a-hlix_arch_N"/>
</dbReference>
<dbReference type="SUPFAM" id="SSF88723">
    <property type="entry name" value="PIN domain-like"/>
    <property type="match status" value="1"/>
</dbReference>
<dbReference type="SMART" id="SM00279">
    <property type="entry name" value="HhH2"/>
    <property type="match status" value="1"/>
</dbReference>
<dbReference type="Gene3D" id="1.10.150.20">
    <property type="entry name" value="5' to 3' exonuclease, C-terminal subdomain"/>
    <property type="match status" value="1"/>
</dbReference>
<dbReference type="InterPro" id="IPR038969">
    <property type="entry name" value="FEN"/>
</dbReference>
<feature type="domain" description="5'-3' exonuclease" evidence="4">
    <location>
        <begin position="13"/>
        <end position="285"/>
    </location>
</feature>
<evidence type="ECO:0000256" key="1">
    <source>
        <dbReference type="ARBA" id="ARBA00022722"/>
    </source>
</evidence>
<evidence type="ECO:0000256" key="3">
    <source>
        <dbReference type="ARBA" id="ARBA00023125"/>
    </source>
</evidence>
<evidence type="ECO:0000259" key="4">
    <source>
        <dbReference type="SMART" id="SM00475"/>
    </source>
</evidence>
<dbReference type="EMBL" id="CAEZWI010000149">
    <property type="protein sequence ID" value="CAB4659779.1"/>
    <property type="molecule type" value="Genomic_DNA"/>
</dbReference>
<sequence>MVTKVSEPALATRNLFFDTATLYYRAFFAVPESITAPDGTPSGAVRGFLDMVSAIAKQFPPDQVVFAWDDDWRPQWRVDLIPSYKLHRVDEEVSDQPDAAFEVIPDALSPQISAISMILDAIGLPRIGQIGHEADDVLGALVSKSSAPCDVVTGDRDLFQLVSDEADVRIISITKGVKKLEIVNDAYLVDRYGINGAQYADFSMLRGDPSDGLPGVKGIGEKTAAKLITEHQNVPGLIAAAKDPEVSLAPAVRTNLLASQDYMKAASKVVRVKTSAKLPKKLDRPIKVKDSQSLQELTDAWGIERQIKRFLKTLNIDWVA</sequence>
<dbReference type="GO" id="GO:0003677">
    <property type="term" value="F:DNA binding"/>
    <property type="evidence" value="ECO:0007669"/>
    <property type="project" value="UniProtKB-KW"/>
</dbReference>
<dbReference type="GO" id="GO:0008409">
    <property type="term" value="F:5'-3' exonuclease activity"/>
    <property type="evidence" value="ECO:0007669"/>
    <property type="project" value="InterPro"/>
</dbReference>
<dbReference type="AlphaFoldDB" id="A0A6J6LGW1"/>
<dbReference type="Pfam" id="PF02739">
    <property type="entry name" value="5_3_exonuc_N"/>
    <property type="match status" value="1"/>
</dbReference>
<keyword evidence="1" id="KW-0540">Nuclease</keyword>
<keyword evidence="2" id="KW-0378">Hydrolase</keyword>
<dbReference type="PANTHER" id="PTHR42646">
    <property type="entry name" value="FLAP ENDONUCLEASE XNI"/>
    <property type="match status" value="1"/>
</dbReference>
<dbReference type="GO" id="GO:0033567">
    <property type="term" value="P:DNA replication, Okazaki fragment processing"/>
    <property type="evidence" value="ECO:0007669"/>
    <property type="project" value="InterPro"/>
</dbReference>
<proteinExistence type="predicted"/>
<dbReference type="InterPro" id="IPR020045">
    <property type="entry name" value="DNA_polI_H3TH"/>
</dbReference>
<organism evidence="5">
    <name type="scientific">freshwater metagenome</name>
    <dbReference type="NCBI Taxonomy" id="449393"/>
    <lineage>
        <taxon>unclassified sequences</taxon>
        <taxon>metagenomes</taxon>
        <taxon>ecological metagenomes</taxon>
    </lineage>
</organism>
<accession>A0A6J6LGW1</accession>
<keyword evidence="3" id="KW-0238">DNA-binding</keyword>
<dbReference type="SMART" id="SM00475">
    <property type="entry name" value="53EXOc"/>
    <property type="match status" value="1"/>
</dbReference>
<evidence type="ECO:0000256" key="2">
    <source>
        <dbReference type="ARBA" id="ARBA00022801"/>
    </source>
</evidence>
<dbReference type="Pfam" id="PF01367">
    <property type="entry name" value="5_3_exonuc"/>
    <property type="match status" value="1"/>
</dbReference>
<dbReference type="InterPro" id="IPR036279">
    <property type="entry name" value="5-3_exonuclease_C_sf"/>
</dbReference>
<evidence type="ECO:0000313" key="5">
    <source>
        <dbReference type="EMBL" id="CAB4659779.1"/>
    </source>
</evidence>
<dbReference type="Gene3D" id="3.40.50.1010">
    <property type="entry name" value="5'-nuclease"/>
    <property type="match status" value="1"/>
</dbReference>
<name>A0A6J6LGW1_9ZZZZ</name>
<gene>
    <name evidence="5" type="ORF">UFOPK2237_01005</name>
</gene>
<dbReference type="InterPro" id="IPR008918">
    <property type="entry name" value="HhH2"/>
</dbReference>
<dbReference type="CDD" id="cd09898">
    <property type="entry name" value="H3TH_53EXO"/>
    <property type="match status" value="1"/>
</dbReference>
<dbReference type="InterPro" id="IPR002421">
    <property type="entry name" value="5-3_exonuclease"/>
</dbReference>
<protein>
    <submittedName>
        <fullName evidence="5">Unannotated protein</fullName>
    </submittedName>
</protein>
<reference evidence="5" key="1">
    <citation type="submission" date="2020-05" db="EMBL/GenBank/DDBJ databases">
        <authorList>
            <person name="Chiriac C."/>
            <person name="Salcher M."/>
            <person name="Ghai R."/>
            <person name="Kavagutti S V."/>
        </authorList>
    </citation>
    <scope>NUCLEOTIDE SEQUENCE</scope>
</reference>
<dbReference type="InterPro" id="IPR029060">
    <property type="entry name" value="PIN-like_dom_sf"/>
</dbReference>
<dbReference type="SUPFAM" id="SSF47807">
    <property type="entry name" value="5' to 3' exonuclease, C-terminal subdomain"/>
    <property type="match status" value="1"/>
</dbReference>
<dbReference type="CDD" id="cd09859">
    <property type="entry name" value="PIN_53EXO"/>
    <property type="match status" value="1"/>
</dbReference>
<dbReference type="PANTHER" id="PTHR42646:SF2">
    <property type="entry name" value="5'-3' EXONUCLEASE FAMILY PROTEIN"/>
    <property type="match status" value="1"/>
</dbReference>
<dbReference type="GO" id="GO:0017108">
    <property type="term" value="F:5'-flap endonuclease activity"/>
    <property type="evidence" value="ECO:0007669"/>
    <property type="project" value="InterPro"/>
</dbReference>